<dbReference type="Pfam" id="PF00498">
    <property type="entry name" value="FHA"/>
    <property type="match status" value="1"/>
</dbReference>
<dbReference type="Pfam" id="PF20232">
    <property type="entry name" value="T6SS_FHA_C"/>
    <property type="match status" value="1"/>
</dbReference>
<dbReference type="CDD" id="cd00060">
    <property type="entry name" value="FHA"/>
    <property type="match status" value="1"/>
</dbReference>
<feature type="domain" description="FHA" evidence="2">
    <location>
        <begin position="28"/>
        <end position="74"/>
    </location>
</feature>
<sequence>MKLTISVVKYQGSSVSFAQNHIFTYEGGSIGRSADNTWVLPDKKHFLSRVQALIIFQNNKFYIVDKSSNGCYLNQAGSPVGKGNSQELNDSDIIQMGEYELEVTYGKQADLVDDSPFSDTDDWGKAEDFYGEANFSVNSEAKFSGSDPFEDVFRPKYEHENDYIKPEIDTSINSETPLDMPLMEKAPLPLTSGEEKSDSFIPSREEDNEEKDAWLFVNQPSAETDSVVNSGSREYVDDNNQLDKESVVADEISKPVEKNIGHTEIFGLSDENHEKNKQDSSFSQDNNTGAIFTINREHTKVDQESNQTISKSITPSQVKTEKIHNSEKFKQTIDVEIAPNQEYPIEKQTALFEYLFQGAGINIEEHKIEPSRETAILIGKILREVLQGSMELLRSRAETKTQMRLGDKTMIGAVQNNPLKFLPNAEDIITQLILSDKKNPAYMPIIDAIQDSFDDLKAHQFALSKSIQEALSSTIRDYFLPDNLQKQLEKSNPISAKIPWQKNAKLWKLFEETYADIEEEASEQFQLTLERKIADAYEGNMIRLKQQRSR</sequence>
<organism evidence="3">
    <name type="scientific">Leucothrix mucor</name>
    <dbReference type="NCBI Taxonomy" id="45248"/>
    <lineage>
        <taxon>Bacteria</taxon>
        <taxon>Pseudomonadati</taxon>
        <taxon>Pseudomonadota</taxon>
        <taxon>Gammaproteobacteria</taxon>
        <taxon>Thiotrichales</taxon>
        <taxon>Thiotrichaceae</taxon>
        <taxon>Leucothrix</taxon>
    </lineage>
</organism>
<dbReference type="InterPro" id="IPR017735">
    <property type="entry name" value="T6SS_FHA"/>
</dbReference>
<reference evidence="3" key="1">
    <citation type="journal article" date="2020" name="mSystems">
        <title>Genome- and Community-Level Interaction Insights into Carbon Utilization and Element Cycling Functions of Hydrothermarchaeota in Hydrothermal Sediment.</title>
        <authorList>
            <person name="Zhou Z."/>
            <person name="Liu Y."/>
            <person name="Xu W."/>
            <person name="Pan J."/>
            <person name="Luo Z.H."/>
            <person name="Li M."/>
        </authorList>
    </citation>
    <scope>NUCLEOTIDE SEQUENCE [LARGE SCALE GENOMIC DNA]</scope>
    <source>
        <strain evidence="3">HyVt-493</strain>
    </source>
</reference>
<feature type="region of interest" description="Disordered" evidence="1">
    <location>
        <begin position="188"/>
        <end position="208"/>
    </location>
</feature>
<dbReference type="InterPro" id="IPR008984">
    <property type="entry name" value="SMAD_FHA_dom_sf"/>
</dbReference>
<evidence type="ECO:0000259" key="2">
    <source>
        <dbReference type="PROSITE" id="PS50006"/>
    </source>
</evidence>
<evidence type="ECO:0000313" key="3">
    <source>
        <dbReference type="EMBL" id="HFC91247.1"/>
    </source>
</evidence>
<name>A0A7V2SY72_LEUMU</name>
<dbReference type="NCBIfam" id="TIGR03354">
    <property type="entry name" value="VI_FHA"/>
    <property type="match status" value="1"/>
</dbReference>
<accession>A0A7V2SY72</accession>
<proteinExistence type="predicted"/>
<evidence type="ECO:0000256" key="1">
    <source>
        <dbReference type="SAM" id="MobiDB-lite"/>
    </source>
</evidence>
<dbReference type="SUPFAM" id="SSF49879">
    <property type="entry name" value="SMAD/FHA domain"/>
    <property type="match status" value="1"/>
</dbReference>
<comment type="caution">
    <text evidence="3">The sequence shown here is derived from an EMBL/GenBank/DDBJ whole genome shotgun (WGS) entry which is preliminary data.</text>
</comment>
<dbReference type="InterPro" id="IPR046883">
    <property type="entry name" value="T6SS_FHA_C"/>
</dbReference>
<dbReference type="EMBL" id="DRMS01000012">
    <property type="protein sequence ID" value="HFC91247.1"/>
    <property type="molecule type" value="Genomic_DNA"/>
</dbReference>
<dbReference type="AlphaFoldDB" id="A0A7V2SY72"/>
<dbReference type="InterPro" id="IPR000253">
    <property type="entry name" value="FHA_dom"/>
</dbReference>
<dbReference type="PROSITE" id="PS50006">
    <property type="entry name" value="FHA_DOMAIN"/>
    <property type="match status" value="1"/>
</dbReference>
<dbReference type="Gene3D" id="2.60.200.20">
    <property type="match status" value="1"/>
</dbReference>
<protein>
    <submittedName>
        <fullName evidence="3">Type VI secretion system-associated FHA domain protein TagH</fullName>
    </submittedName>
</protein>
<gene>
    <name evidence="3" type="primary">tagH</name>
    <name evidence="3" type="ORF">ENJ51_00385</name>
</gene>
<dbReference type="Proteomes" id="UP000885750">
    <property type="component" value="Unassembled WGS sequence"/>
</dbReference>